<dbReference type="SUPFAM" id="SSF52540">
    <property type="entry name" value="P-loop containing nucleoside triphosphate hydrolases"/>
    <property type="match status" value="2"/>
</dbReference>
<dbReference type="GO" id="GO:0005524">
    <property type="term" value="F:ATP binding"/>
    <property type="evidence" value="ECO:0007669"/>
    <property type="project" value="InterPro"/>
</dbReference>
<proteinExistence type="predicted"/>
<accession>A0AAU6W462</accession>
<keyword evidence="2" id="KW-0378">Hydrolase</keyword>
<dbReference type="InterPro" id="IPR027417">
    <property type="entry name" value="P-loop_NTPase"/>
</dbReference>
<protein>
    <submittedName>
        <fullName evidence="2">Helicase</fullName>
    </submittedName>
</protein>
<organism evidence="2">
    <name type="scientific">Pseudomonas phage Cygsa01</name>
    <dbReference type="NCBI Taxonomy" id="3138529"/>
    <lineage>
        <taxon>Viruses</taxon>
    </lineage>
</organism>
<reference evidence="2" key="1">
    <citation type="journal article" date="2024" name="J. Gen. Virol.">
        <title>Novel phages of Pseudomonas syringae unveil numerous potential auxiliary metabolic genes.</title>
        <authorList>
            <person name="Feltin C."/>
            <person name="Garneau J.R."/>
            <person name="Morris C.E."/>
            <person name="Berard A."/>
            <person name="Torres-Barcelo C."/>
        </authorList>
    </citation>
    <scope>NUCLEOTIDE SEQUENCE</scope>
</reference>
<dbReference type="SMART" id="SM00490">
    <property type="entry name" value="HELICc"/>
    <property type="match status" value="1"/>
</dbReference>
<dbReference type="GO" id="GO:0016787">
    <property type="term" value="F:hydrolase activity"/>
    <property type="evidence" value="ECO:0007669"/>
    <property type="project" value="InterPro"/>
</dbReference>
<dbReference type="Gene3D" id="3.40.50.300">
    <property type="entry name" value="P-loop containing nucleotide triphosphate hydrolases"/>
    <property type="match status" value="2"/>
</dbReference>
<evidence type="ECO:0000259" key="1">
    <source>
        <dbReference type="PROSITE" id="PS51192"/>
    </source>
</evidence>
<dbReference type="InterPro" id="IPR006935">
    <property type="entry name" value="Helicase/UvrB_N"/>
</dbReference>
<dbReference type="Pfam" id="PF04851">
    <property type="entry name" value="ResIII"/>
    <property type="match status" value="1"/>
</dbReference>
<dbReference type="InterPro" id="IPR049430">
    <property type="entry name" value="UvsW_N_sf"/>
</dbReference>
<dbReference type="PANTHER" id="PTHR47396:SF1">
    <property type="entry name" value="ATP-DEPENDENT HELICASE IRC3-RELATED"/>
    <property type="match status" value="1"/>
</dbReference>
<dbReference type="InterPro" id="IPR014001">
    <property type="entry name" value="Helicase_ATP-bd"/>
</dbReference>
<feature type="domain" description="Helicase ATP-binding" evidence="1">
    <location>
        <begin position="125"/>
        <end position="284"/>
    </location>
</feature>
<dbReference type="Pfam" id="PF00271">
    <property type="entry name" value="Helicase_C"/>
    <property type="match status" value="1"/>
</dbReference>
<dbReference type="EMBL" id="PP179332">
    <property type="protein sequence ID" value="XAI71281.1"/>
    <property type="molecule type" value="Genomic_DNA"/>
</dbReference>
<dbReference type="InterPro" id="IPR050742">
    <property type="entry name" value="Helicase_Restrict-Modif_Enz"/>
</dbReference>
<evidence type="ECO:0000313" key="2">
    <source>
        <dbReference type="EMBL" id="XAI71281.1"/>
    </source>
</evidence>
<gene>
    <name evidence="2" type="ORF">Cygsa01_00235</name>
</gene>
<dbReference type="InterPro" id="IPR001650">
    <property type="entry name" value="Helicase_C-like"/>
</dbReference>
<sequence>MAEVHITKLNESFIKVTAQDESTVEDIYQSFKYKDPTHVPNKWQKWDGTVRMYDKSTGKMQAGVLFILLKWLKESDYSYEVDQDLKDTLINKITREEIQEWVDGLDLSDEEGNPITPYDYQVESLYLTVKYQKMVLLAATSAGKSLIIYLIQRFYDMLYPEMRKIVVVPTAQLVTQLSKDFSDYSRRNGWAASAKVHQIVDGATKATSKPIIISTWQGIQNMDRDFFEEFAVLLVDECHGASAKKLTQICNYSTNAFVRIGLTGTLKDNELHPIAVQACFGPAKRVVTTKELIDAGRATKVYIQQLLLAYSYDDRMKVNGGGKDGAMSFQEEVEFLFDHSWRNKIIVTLAKSLKGNSLFLFERVDSHLLLLEGLMKEAGLDVKVIHGDVKTGERDMIKALAESEDGVIILGTYGCISTGISIKRLRNLVFCHPSKSIVRVLQSIGRVLRLHKLKDHANLYDIIDDLSTAGRLNYAVKHAIRRAEFYEAEGHEVKKRRVESK</sequence>
<dbReference type="GO" id="GO:0004386">
    <property type="term" value="F:helicase activity"/>
    <property type="evidence" value="ECO:0007669"/>
    <property type="project" value="UniProtKB-KW"/>
</dbReference>
<name>A0AAU6W462_9VIRU</name>
<keyword evidence="2" id="KW-0067">ATP-binding</keyword>
<keyword evidence="2" id="KW-0547">Nucleotide-binding</keyword>
<dbReference type="GO" id="GO:0003677">
    <property type="term" value="F:DNA binding"/>
    <property type="evidence" value="ECO:0007669"/>
    <property type="project" value="InterPro"/>
</dbReference>
<dbReference type="SMART" id="SM00487">
    <property type="entry name" value="DEXDc"/>
    <property type="match status" value="1"/>
</dbReference>
<keyword evidence="2" id="KW-0347">Helicase</keyword>
<dbReference type="PROSITE" id="PS51192">
    <property type="entry name" value="HELICASE_ATP_BIND_1"/>
    <property type="match status" value="1"/>
</dbReference>
<dbReference type="PANTHER" id="PTHR47396">
    <property type="entry name" value="TYPE I RESTRICTION ENZYME ECOKI R PROTEIN"/>
    <property type="match status" value="1"/>
</dbReference>
<dbReference type="Gene3D" id="3.30.780.20">
    <property type="match status" value="1"/>
</dbReference>